<comment type="cofactor">
    <cofactor evidence="6">
        <name>FAD</name>
        <dbReference type="ChEBI" id="CHEBI:57692"/>
    </cofactor>
    <text evidence="6">Binds 1 FAD per subunit.</text>
</comment>
<dbReference type="SUPFAM" id="SSF48173">
    <property type="entry name" value="Cryptochrome/photolyase FAD-binding domain"/>
    <property type="match status" value="1"/>
</dbReference>
<dbReference type="SUPFAM" id="SSF52425">
    <property type="entry name" value="Cryptochrome/photolyase, N-terminal domain"/>
    <property type="match status" value="1"/>
</dbReference>
<keyword evidence="3 6" id="KW-0285">Flavoprotein</keyword>
<comment type="cofactor">
    <cofactor evidence="6">
        <name>(6R)-5,10-methylene-5,6,7,8-tetrahydrofolate</name>
        <dbReference type="ChEBI" id="CHEBI:15636"/>
    </cofactor>
    <text evidence="6">Binds 1 5,10-methenyltetrahydrofolate (MTHF) per subunit.</text>
</comment>
<evidence type="ECO:0000256" key="5">
    <source>
        <dbReference type="ARBA" id="ARBA00022991"/>
    </source>
</evidence>
<evidence type="ECO:0000313" key="8">
    <source>
        <dbReference type="EMBL" id="MDI9860999.1"/>
    </source>
</evidence>
<evidence type="ECO:0000256" key="4">
    <source>
        <dbReference type="ARBA" id="ARBA00022827"/>
    </source>
</evidence>
<dbReference type="PANTHER" id="PTHR11455">
    <property type="entry name" value="CRYPTOCHROME"/>
    <property type="match status" value="1"/>
</dbReference>
<dbReference type="InterPro" id="IPR036134">
    <property type="entry name" value="Crypto/Photolyase_FAD-like_sf"/>
</dbReference>
<dbReference type="Gene3D" id="3.40.50.620">
    <property type="entry name" value="HUPs"/>
    <property type="match status" value="1"/>
</dbReference>
<proteinExistence type="inferred from homology"/>
<dbReference type="Gene3D" id="1.25.40.80">
    <property type="match status" value="1"/>
</dbReference>
<comment type="similarity">
    <text evidence="1 6">Belongs to the DNA photolyase class-1 family.</text>
</comment>
<comment type="function">
    <text evidence="6">May have a photoreceptor function.</text>
</comment>
<name>A0ABT6YBQ0_9BACT</name>
<accession>A0ABT6YBQ0</accession>
<keyword evidence="5 6" id="KW-0157">Chromophore</keyword>
<dbReference type="RefSeq" id="WP_283345550.1">
    <property type="nucleotide sequence ID" value="NZ_JASHIF010000016.1"/>
</dbReference>
<evidence type="ECO:0000256" key="6">
    <source>
        <dbReference type="RuleBase" id="RU367151"/>
    </source>
</evidence>
<keyword evidence="9" id="KW-1185">Reference proteome</keyword>
<dbReference type="InterPro" id="IPR002081">
    <property type="entry name" value="Cryptochrome/DNA_photolyase_1"/>
</dbReference>
<dbReference type="InterPro" id="IPR014133">
    <property type="entry name" value="Cry_DASH"/>
</dbReference>
<feature type="domain" description="Photolyase/cryptochrome alpha/beta" evidence="7">
    <location>
        <begin position="1"/>
        <end position="135"/>
    </location>
</feature>
<dbReference type="InterPro" id="IPR014729">
    <property type="entry name" value="Rossmann-like_a/b/a_fold"/>
</dbReference>
<organism evidence="8 9">
    <name type="scientific">Flectobacillus roseus</name>
    <dbReference type="NCBI Taxonomy" id="502259"/>
    <lineage>
        <taxon>Bacteria</taxon>
        <taxon>Pseudomonadati</taxon>
        <taxon>Bacteroidota</taxon>
        <taxon>Cytophagia</taxon>
        <taxon>Cytophagales</taxon>
        <taxon>Flectobacillaceae</taxon>
        <taxon>Flectobacillus</taxon>
    </lineage>
</organism>
<reference evidence="8 9" key="1">
    <citation type="submission" date="2023-05" db="EMBL/GenBank/DDBJ databases">
        <title>Novel species of genus Flectobacillus isolated from stream in China.</title>
        <authorList>
            <person name="Lu H."/>
        </authorList>
    </citation>
    <scope>NUCLEOTIDE SEQUENCE [LARGE SCALE GENOMIC DNA]</scope>
    <source>
        <strain evidence="8 9">KCTC 42575</strain>
    </source>
</reference>
<dbReference type="Pfam" id="PF03441">
    <property type="entry name" value="FAD_binding_7"/>
    <property type="match status" value="1"/>
</dbReference>
<evidence type="ECO:0000256" key="3">
    <source>
        <dbReference type="ARBA" id="ARBA00022630"/>
    </source>
</evidence>
<evidence type="ECO:0000256" key="1">
    <source>
        <dbReference type="ARBA" id="ARBA00005862"/>
    </source>
</evidence>
<dbReference type="InterPro" id="IPR005101">
    <property type="entry name" value="Cryptochr/Photolyase_FAD-bd"/>
</dbReference>
<keyword evidence="4 6" id="KW-0274">FAD</keyword>
<dbReference type="PROSITE" id="PS51645">
    <property type="entry name" value="PHR_CRY_ALPHA_BETA"/>
    <property type="match status" value="1"/>
</dbReference>
<comment type="caution">
    <text evidence="8">The sequence shown here is derived from an EMBL/GenBank/DDBJ whole genome shotgun (WGS) entry which is preliminary data.</text>
</comment>
<dbReference type="Gene3D" id="1.10.579.10">
    <property type="entry name" value="DNA Cyclobutane Dipyrimidine Photolyase, subunit A, domain 3"/>
    <property type="match status" value="1"/>
</dbReference>
<dbReference type="Proteomes" id="UP001236507">
    <property type="component" value="Unassembled WGS sequence"/>
</dbReference>
<gene>
    <name evidence="8" type="ORF">QM524_17415</name>
</gene>
<dbReference type="InterPro" id="IPR036155">
    <property type="entry name" value="Crypto/Photolyase_N_sf"/>
</dbReference>
<dbReference type="PRINTS" id="PR00147">
    <property type="entry name" value="DNAPHOTLYASE"/>
</dbReference>
<evidence type="ECO:0000256" key="2">
    <source>
        <dbReference type="ARBA" id="ARBA00017881"/>
    </source>
</evidence>
<dbReference type="EMBL" id="JASHIF010000016">
    <property type="protein sequence ID" value="MDI9860999.1"/>
    <property type="molecule type" value="Genomic_DNA"/>
</dbReference>
<evidence type="ECO:0000259" key="7">
    <source>
        <dbReference type="PROSITE" id="PS51645"/>
    </source>
</evidence>
<dbReference type="Pfam" id="PF00875">
    <property type="entry name" value="DNA_photolyase"/>
    <property type="match status" value="1"/>
</dbReference>
<protein>
    <recommendedName>
        <fullName evidence="2 6">Cryptochrome DASH</fullName>
    </recommendedName>
</protein>
<dbReference type="NCBIfam" id="TIGR02765">
    <property type="entry name" value="crypto_DASH"/>
    <property type="match status" value="1"/>
</dbReference>
<dbReference type="InterPro" id="IPR006050">
    <property type="entry name" value="DNA_photolyase_N"/>
</dbReference>
<evidence type="ECO:0000313" key="9">
    <source>
        <dbReference type="Proteomes" id="UP001236507"/>
    </source>
</evidence>
<dbReference type="PANTHER" id="PTHR11455:SF22">
    <property type="entry name" value="CRYPTOCHROME DASH"/>
    <property type="match status" value="1"/>
</dbReference>
<sequence length="470" mass="55030">MSIIVWYRNDLRVHDHEPLWKASQKTTNVFPVYIFDPRQFEELSIGFSKTGWLRTQFLIESVQNLRKNLQSISSGLIVRVGKPEEILPRLAIELEAEAVYCSEEVTSEETSVDAQVEDALKAMGKSMSFFWTSTLFHIDDLPFDIDQLPDVFTQFRNRVEKSCHVRSCFDTPYALLFKTNVSIGTMPTAESLLGYSSDATTHYVGGEDAANQRLKEYFWEQDLLKVYKETRNEMLGMDFSSKFSVWLANGCISPRYIYQQVQEYEYQRVKNDSTYWLIFELLWRDYFRFVSMKYGNRIFSAKGIKQDQHVQWSQNKRIFKLWKNGETGIPLIDANMKELLDTGFMSNRGRQNVASFLVKDLKIDWTWGASWFESQLLDYDVCSNWGNWNYVAGVGNDPRENRYFNILTQATRYDSQGEYVKHWLPELASVPADKVHLISVLPPVEQQKYQVHIGVNYPKALFDVNRWRKK</sequence>